<evidence type="ECO:0000256" key="1">
    <source>
        <dbReference type="PROSITE-ProRule" id="PRU00489"/>
    </source>
</evidence>
<reference evidence="2 3" key="1">
    <citation type="submission" date="2019-04" db="EMBL/GenBank/DDBJ databases">
        <title>Comparative genomics and transcriptomics to analyze fruiting body development in filamentous ascomycetes.</title>
        <authorList>
            <consortium name="DOE Joint Genome Institute"/>
            <person name="Lutkenhaus R."/>
            <person name="Traeger S."/>
            <person name="Breuer J."/>
            <person name="Kuo A."/>
            <person name="Lipzen A."/>
            <person name="Pangilinan J."/>
            <person name="Dilworth D."/>
            <person name="Sandor L."/>
            <person name="Poggeler S."/>
            <person name="Barry K."/>
            <person name="Grigoriev I.V."/>
            <person name="Nowrousian M."/>
        </authorList>
    </citation>
    <scope>NUCLEOTIDE SEQUENCE [LARGE SCALE GENOMIC DNA]</scope>
    <source>
        <strain evidence="2 3">CBS 389.68</strain>
    </source>
</reference>
<dbReference type="InterPro" id="IPR007757">
    <property type="entry name" value="MT-A70-like"/>
</dbReference>
<dbReference type="InParanoid" id="A0A4S2N0V7"/>
<comment type="similarity">
    <text evidence="1">Belongs to the MT-A70-like family.</text>
</comment>
<accession>A0A4S2N0V7</accession>
<dbReference type="Pfam" id="PF05063">
    <property type="entry name" value="MT-A70"/>
    <property type="match status" value="1"/>
</dbReference>
<dbReference type="GO" id="GO:0008168">
    <property type="term" value="F:methyltransferase activity"/>
    <property type="evidence" value="ECO:0007669"/>
    <property type="project" value="TreeGrafter"/>
</dbReference>
<dbReference type="STRING" id="341454.A0A4S2N0V7"/>
<dbReference type="PANTHER" id="PTHR12829">
    <property type="entry name" value="N6-ADENOSINE-METHYLTRANSFERASE"/>
    <property type="match status" value="1"/>
</dbReference>
<evidence type="ECO:0000313" key="3">
    <source>
        <dbReference type="Proteomes" id="UP000298138"/>
    </source>
</evidence>
<dbReference type="Proteomes" id="UP000298138">
    <property type="component" value="Unassembled WGS sequence"/>
</dbReference>
<sequence>FDFLLLDPPWPNRSASRKGDYSTIDRREIIPLLKKIPVADITKPRGLVAVWITNRPALRKQLLEQVAPTWGCDGIPEAEWTWVKVTEKGETVWDMESKMRKPYEVLLILRRNGEKGEKEVKVKNMVMVAVPEKHSRKPAVKGLIEKYLPENHKGAEIFGRNLTDGWFTWGDEAIKWNWDGHWDTEEKKSEVVSSV</sequence>
<evidence type="ECO:0000313" key="2">
    <source>
        <dbReference type="EMBL" id="TGZ82748.1"/>
    </source>
</evidence>
<dbReference type="OrthoDB" id="61116at2759"/>
<proteinExistence type="inferred from homology"/>
<dbReference type="PROSITE" id="PS51143">
    <property type="entry name" value="MT_A70"/>
    <property type="match status" value="1"/>
</dbReference>
<keyword evidence="3" id="KW-1185">Reference proteome</keyword>
<dbReference type="GO" id="GO:0005634">
    <property type="term" value="C:nucleus"/>
    <property type="evidence" value="ECO:0007669"/>
    <property type="project" value="TreeGrafter"/>
</dbReference>
<protein>
    <submittedName>
        <fullName evidence="2">MT-A70</fullName>
    </submittedName>
</protein>
<organism evidence="2 3">
    <name type="scientific">Ascodesmis nigricans</name>
    <dbReference type="NCBI Taxonomy" id="341454"/>
    <lineage>
        <taxon>Eukaryota</taxon>
        <taxon>Fungi</taxon>
        <taxon>Dikarya</taxon>
        <taxon>Ascomycota</taxon>
        <taxon>Pezizomycotina</taxon>
        <taxon>Pezizomycetes</taxon>
        <taxon>Pezizales</taxon>
        <taxon>Ascodesmidaceae</taxon>
        <taxon>Ascodesmis</taxon>
    </lineage>
</organism>
<feature type="non-terminal residue" evidence="2">
    <location>
        <position position="1"/>
    </location>
</feature>
<name>A0A4S2N0V7_9PEZI</name>
<dbReference type="EMBL" id="ML220114">
    <property type="protein sequence ID" value="TGZ82748.1"/>
    <property type="molecule type" value="Genomic_DNA"/>
</dbReference>
<dbReference type="AlphaFoldDB" id="A0A4S2N0V7"/>
<gene>
    <name evidence="2" type="ORF">EX30DRAFT_304654</name>
</gene>
<dbReference type="PANTHER" id="PTHR12829:SF4">
    <property type="entry name" value="N(6)-ADENINE-SPECIFIC METHYLTRANSFERASE METTL4"/>
    <property type="match status" value="1"/>
</dbReference>